<protein>
    <recommendedName>
        <fullName evidence="1">VOC domain-containing protein</fullName>
    </recommendedName>
</protein>
<dbReference type="AlphaFoldDB" id="A0AAW1PVV9"/>
<dbReference type="Gene3D" id="3.10.180.10">
    <property type="entry name" value="2,3-Dihydroxybiphenyl 1,2-Dioxygenase, domain 1"/>
    <property type="match status" value="1"/>
</dbReference>
<keyword evidence="3" id="KW-1185">Reference proteome</keyword>
<dbReference type="PANTHER" id="PTHR39434">
    <property type="match status" value="1"/>
</dbReference>
<sequence>MQQSQSRTVSVACQALQAQPSADASASSTTVTAPFHLAFPVRDVVEARDFYGGKLKCTEGRSAASWVDFSLFGHQIVCHEVKGYNAASSHNDVDGDPVPVPHFGLALSVPQFQSFADQIEESGISFIIKPHLRFEGQPGEQYTMFFKDPSGNALEFKAMTKPENLFARYYVQ</sequence>
<evidence type="ECO:0000313" key="2">
    <source>
        <dbReference type="EMBL" id="KAK9813729.1"/>
    </source>
</evidence>
<dbReference type="Pfam" id="PF00903">
    <property type="entry name" value="Glyoxalase"/>
    <property type="match status" value="1"/>
</dbReference>
<dbReference type="Proteomes" id="UP001465755">
    <property type="component" value="Unassembled WGS sequence"/>
</dbReference>
<gene>
    <name evidence="2" type="ORF">WJX73_005518</name>
</gene>
<dbReference type="InterPro" id="IPR037523">
    <property type="entry name" value="VOC_core"/>
</dbReference>
<dbReference type="PROSITE" id="PS51819">
    <property type="entry name" value="VOC"/>
    <property type="match status" value="1"/>
</dbReference>
<dbReference type="SUPFAM" id="SSF54593">
    <property type="entry name" value="Glyoxalase/Bleomycin resistance protein/Dihydroxybiphenyl dioxygenase"/>
    <property type="match status" value="1"/>
</dbReference>
<dbReference type="CDD" id="cd08357">
    <property type="entry name" value="VOC_like"/>
    <property type="match status" value="1"/>
</dbReference>
<evidence type="ECO:0000313" key="3">
    <source>
        <dbReference type="Proteomes" id="UP001465755"/>
    </source>
</evidence>
<organism evidence="2 3">
    <name type="scientific">Symbiochloris irregularis</name>
    <dbReference type="NCBI Taxonomy" id="706552"/>
    <lineage>
        <taxon>Eukaryota</taxon>
        <taxon>Viridiplantae</taxon>
        <taxon>Chlorophyta</taxon>
        <taxon>core chlorophytes</taxon>
        <taxon>Trebouxiophyceae</taxon>
        <taxon>Trebouxiales</taxon>
        <taxon>Trebouxiaceae</taxon>
        <taxon>Symbiochloris</taxon>
    </lineage>
</organism>
<dbReference type="InterPro" id="IPR029068">
    <property type="entry name" value="Glyas_Bleomycin-R_OHBP_Dase"/>
</dbReference>
<dbReference type="InterPro" id="IPR004360">
    <property type="entry name" value="Glyas_Fos-R_dOase_dom"/>
</dbReference>
<feature type="domain" description="VOC" evidence="1">
    <location>
        <begin position="33"/>
        <end position="159"/>
    </location>
</feature>
<proteinExistence type="predicted"/>
<name>A0AAW1PVV9_9CHLO</name>
<accession>A0AAW1PVV9</accession>
<dbReference type="PANTHER" id="PTHR39434:SF1">
    <property type="entry name" value="VOC DOMAIN-CONTAINING PROTEIN"/>
    <property type="match status" value="1"/>
</dbReference>
<comment type="caution">
    <text evidence="2">The sequence shown here is derived from an EMBL/GenBank/DDBJ whole genome shotgun (WGS) entry which is preliminary data.</text>
</comment>
<reference evidence="2 3" key="1">
    <citation type="journal article" date="2024" name="Nat. Commun.">
        <title>Phylogenomics reveals the evolutionary origins of lichenization in chlorophyte algae.</title>
        <authorList>
            <person name="Puginier C."/>
            <person name="Libourel C."/>
            <person name="Otte J."/>
            <person name="Skaloud P."/>
            <person name="Haon M."/>
            <person name="Grisel S."/>
            <person name="Petersen M."/>
            <person name="Berrin J.G."/>
            <person name="Delaux P.M."/>
            <person name="Dal Grande F."/>
            <person name="Keller J."/>
        </authorList>
    </citation>
    <scope>NUCLEOTIDE SEQUENCE [LARGE SCALE GENOMIC DNA]</scope>
    <source>
        <strain evidence="2 3">SAG 2036</strain>
    </source>
</reference>
<dbReference type="EMBL" id="JALJOQ010000003">
    <property type="protein sequence ID" value="KAK9813729.1"/>
    <property type="molecule type" value="Genomic_DNA"/>
</dbReference>
<evidence type="ECO:0000259" key="1">
    <source>
        <dbReference type="PROSITE" id="PS51819"/>
    </source>
</evidence>